<dbReference type="Pfam" id="PF15323">
    <property type="entry name" value="Ashwin"/>
    <property type="match status" value="1"/>
</dbReference>
<evidence type="ECO:0000256" key="3">
    <source>
        <dbReference type="ARBA" id="ARBA00015134"/>
    </source>
</evidence>
<dbReference type="PANTHER" id="PTHR28359">
    <property type="entry name" value="ASHWIN"/>
    <property type="match status" value="1"/>
</dbReference>
<organism evidence="6 7">
    <name type="scientific">Galleria mellonella</name>
    <name type="common">Greater wax moth</name>
    <dbReference type="NCBI Taxonomy" id="7137"/>
    <lineage>
        <taxon>Eukaryota</taxon>
        <taxon>Metazoa</taxon>
        <taxon>Ecdysozoa</taxon>
        <taxon>Arthropoda</taxon>
        <taxon>Hexapoda</taxon>
        <taxon>Insecta</taxon>
        <taxon>Pterygota</taxon>
        <taxon>Neoptera</taxon>
        <taxon>Endopterygota</taxon>
        <taxon>Lepidoptera</taxon>
        <taxon>Glossata</taxon>
        <taxon>Ditrysia</taxon>
        <taxon>Pyraloidea</taxon>
        <taxon>Pyralidae</taxon>
        <taxon>Galleriinae</taxon>
        <taxon>Galleria</taxon>
    </lineage>
</organism>
<dbReference type="GeneID" id="113513196"/>
<gene>
    <name evidence="7" type="primary">LOC113513196</name>
</gene>
<dbReference type="InterPro" id="IPR024887">
    <property type="entry name" value="Ashwin"/>
</dbReference>
<dbReference type="Proteomes" id="UP001652740">
    <property type="component" value="Unplaced"/>
</dbReference>
<dbReference type="PANTHER" id="PTHR28359:SF1">
    <property type="entry name" value="ASHWIN"/>
    <property type="match status" value="1"/>
</dbReference>
<evidence type="ECO:0000313" key="6">
    <source>
        <dbReference type="Proteomes" id="UP001652740"/>
    </source>
</evidence>
<evidence type="ECO:0000256" key="5">
    <source>
        <dbReference type="SAM" id="MobiDB-lite"/>
    </source>
</evidence>
<comment type="subcellular location">
    <subcellularLocation>
        <location evidence="1">Nucleus</location>
    </subcellularLocation>
</comment>
<feature type="compositionally biased region" description="Polar residues" evidence="5">
    <location>
        <begin position="105"/>
        <end position="121"/>
    </location>
</feature>
<keyword evidence="6" id="KW-1185">Reference proteome</keyword>
<evidence type="ECO:0000256" key="1">
    <source>
        <dbReference type="ARBA" id="ARBA00004123"/>
    </source>
</evidence>
<name>A0A6J1WNR6_GALME</name>
<feature type="region of interest" description="Disordered" evidence="5">
    <location>
        <begin position="60"/>
        <end position="128"/>
    </location>
</feature>
<dbReference type="GO" id="GO:0048598">
    <property type="term" value="P:embryonic morphogenesis"/>
    <property type="evidence" value="ECO:0007669"/>
    <property type="project" value="InterPro"/>
</dbReference>
<dbReference type="GO" id="GO:0072669">
    <property type="term" value="C:tRNA-splicing ligase complex"/>
    <property type="evidence" value="ECO:0007669"/>
    <property type="project" value="InterPro"/>
</dbReference>
<reference evidence="7" key="1">
    <citation type="submission" date="2025-08" db="UniProtKB">
        <authorList>
            <consortium name="RefSeq"/>
        </authorList>
    </citation>
    <scope>IDENTIFICATION</scope>
    <source>
        <tissue evidence="7">Whole larvae</tissue>
    </source>
</reference>
<dbReference type="RefSeq" id="XP_026752982.1">
    <property type="nucleotide sequence ID" value="XM_026897181.3"/>
</dbReference>
<sequence length="133" mass="15625">MAVPYEMLLHPELLTNEQLIQIIEERHLRVSNMESIPRHELLEIFHNYCVPYGQRKYRDTGRGKLLNKTRQTSPEPKSALNNNNHCRKLSQPWPTERLKPPPDQVPQQTVHHQNGKGNQSHGLKRGFYPNYIL</sequence>
<protein>
    <recommendedName>
        <fullName evidence="3">Ashwin</fullName>
    </recommendedName>
</protein>
<comment type="similarity">
    <text evidence="2">Belongs to the ashwin family.</text>
</comment>
<dbReference type="OrthoDB" id="10071059at2759"/>
<evidence type="ECO:0000256" key="2">
    <source>
        <dbReference type="ARBA" id="ARBA00007855"/>
    </source>
</evidence>
<dbReference type="GO" id="GO:0005634">
    <property type="term" value="C:nucleus"/>
    <property type="evidence" value="ECO:0007669"/>
    <property type="project" value="UniProtKB-SubCell"/>
</dbReference>
<accession>A0A6J1WNR6</accession>
<dbReference type="AlphaFoldDB" id="A0A6J1WNR6"/>
<proteinExistence type="inferred from homology"/>
<evidence type="ECO:0000256" key="4">
    <source>
        <dbReference type="ARBA" id="ARBA00023242"/>
    </source>
</evidence>
<evidence type="ECO:0000313" key="7">
    <source>
        <dbReference type="RefSeq" id="XP_026752982.1"/>
    </source>
</evidence>
<feature type="compositionally biased region" description="Polar residues" evidence="5">
    <location>
        <begin position="68"/>
        <end position="84"/>
    </location>
</feature>
<keyword evidence="4" id="KW-0539">Nucleus</keyword>